<dbReference type="GO" id="GO:0003677">
    <property type="term" value="F:DNA binding"/>
    <property type="evidence" value="ECO:0007669"/>
    <property type="project" value="UniProtKB-KW"/>
</dbReference>
<sequence>MRWRVAPRTVAAAALALVLVAGGVALRASVSRPGEPVELPVAGTGAGAAPGAVPGGAPDGASGAAPAVSAPASDAAADPTDASGPASSPGAAELVVVDVTGAVRRPGVVTLPRGARVVDAVEAAGGATSEADLSRLNLARVLVDGEQVVVTTPDDPLPAPPGAEDPGAGDGGTGGTGADGGLVDLNTADEAALDTLPGIGPVLAARIVEHRTTQPFAQVDDLEDVPGIGPALLAELRPLVTV</sequence>
<evidence type="ECO:0000256" key="1">
    <source>
        <dbReference type="SAM" id="MobiDB-lite"/>
    </source>
</evidence>
<name>A0ABS5U030_9CELL</name>
<accession>A0ABS5U030</accession>
<dbReference type="Gene3D" id="3.10.560.10">
    <property type="entry name" value="Outer membrane lipoprotein wza domain like"/>
    <property type="match status" value="1"/>
</dbReference>
<dbReference type="Pfam" id="PF10531">
    <property type="entry name" value="SLBB"/>
    <property type="match status" value="1"/>
</dbReference>
<feature type="region of interest" description="Disordered" evidence="1">
    <location>
        <begin position="50"/>
        <end position="89"/>
    </location>
</feature>
<comment type="caution">
    <text evidence="3">The sequence shown here is derived from an EMBL/GenBank/DDBJ whole genome shotgun (WGS) entry which is preliminary data.</text>
</comment>
<evidence type="ECO:0000313" key="3">
    <source>
        <dbReference type="EMBL" id="MBT0994726.1"/>
    </source>
</evidence>
<feature type="domain" description="Helix-hairpin-helix DNA-binding motif class 1" evidence="2">
    <location>
        <begin position="220"/>
        <end position="239"/>
    </location>
</feature>
<dbReference type="EMBL" id="JAHBOH010000001">
    <property type="protein sequence ID" value="MBT0994726.1"/>
    <property type="molecule type" value="Genomic_DNA"/>
</dbReference>
<dbReference type="PANTHER" id="PTHR21180:SF32">
    <property type="entry name" value="ENDONUCLEASE_EXONUCLEASE_PHOSPHATASE FAMILY DOMAIN-CONTAINING PROTEIN 1"/>
    <property type="match status" value="1"/>
</dbReference>
<dbReference type="SUPFAM" id="SSF47781">
    <property type="entry name" value="RuvA domain 2-like"/>
    <property type="match status" value="1"/>
</dbReference>
<dbReference type="InterPro" id="IPR019554">
    <property type="entry name" value="Soluble_ligand-bd"/>
</dbReference>
<feature type="region of interest" description="Disordered" evidence="1">
    <location>
        <begin position="151"/>
        <end position="182"/>
    </location>
</feature>
<protein>
    <submittedName>
        <fullName evidence="3">ComEA family DNA-binding protein</fullName>
    </submittedName>
</protein>
<dbReference type="InterPro" id="IPR003583">
    <property type="entry name" value="Hlx-hairpin-Hlx_DNA-bd_motif"/>
</dbReference>
<dbReference type="PANTHER" id="PTHR21180">
    <property type="entry name" value="ENDONUCLEASE/EXONUCLEASE/PHOSPHATASE FAMILY DOMAIN-CONTAINING PROTEIN 1"/>
    <property type="match status" value="1"/>
</dbReference>
<feature type="compositionally biased region" description="Low complexity" evidence="1">
    <location>
        <begin position="59"/>
        <end position="89"/>
    </location>
</feature>
<proteinExistence type="predicted"/>
<dbReference type="InterPro" id="IPR051675">
    <property type="entry name" value="Endo/Exo/Phosphatase_dom_1"/>
</dbReference>
<feature type="compositionally biased region" description="Gly residues" evidence="1">
    <location>
        <begin position="168"/>
        <end position="180"/>
    </location>
</feature>
<dbReference type="Pfam" id="PF12836">
    <property type="entry name" value="HHH_3"/>
    <property type="match status" value="1"/>
</dbReference>
<keyword evidence="3" id="KW-0238">DNA-binding</keyword>
<dbReference type="SMART" id="SM00278">
    <property type="entry name" value="HhH1"/>
    <property type="match status" value="2"/>
</dbReference>
<organism evidence="3 4">
    <name type="scientific">Cellulomonas fulva</name>
    <dbReference type="NCBI Taxonomy" id="2835530"/>
    <lineage>
        <taxon>Bacteria</taxon>
        <taxon>Bacillati</taxon>
        <taxon>Actinomycetota</taxon>
        <taxon>Actinomycetes</taxon>
        <taxon>Micrococcales</taxon>
        <taxon>Cellulomonadaceae</taxon>
        <taxon>Cellulomonas</taxon>
    </lineage>
</organism>
<dbReference type="Gene3D" id="1.10.150.320">
    <property type="entry name" value="Photosystem II 12 kDa extrinsic protein"/>
    <property type="match status" value="1"/>
</dbReference>
<feature type="domain" description="Helix-hairpin-helix DNA-binding motif class 1" evidence="2">
    <location>
        <begin position="191"/>
        <end position="210"/>
    </location>
</feature>
<gene>
    <name evidence="3" type="ORF">KIN34_10565</name>
</gene>
<evidence type="ECO:0000313" key="4">
    <source>
        <dbReference type="Proteomes" id="UP000722125"/>
    </source>
</evidence>
<evidence type="ECO:0000259" key="2">
    <source>
        <dbReference type="SMART" id="SM00278"/>
    </source>
</evidence>
<dbReference type="Proteomes" id="UP000722125">
    <property type="component" value="Unassembled WGS sequence"/>
</dbReference>
<reference evidence="3 4" key="1">
    <citation type="submission" date="2021-05" db="EMBL/GenBank/DDBJ databases">
        <title>Description of Cellulomonas sp. DKR-3 sp. nov.</title>
        <authorList>
            <person name="Dahal R.H."/>
            <person name="Chaudhary D.K."/>
        </authorList>
    </citation>
    <scope>NUCLEOTIDE SEQUENCE [LARGE SCALE GENOMIC DNA]</scope>
    <source>
        <strain evidence="3 4">DKR-3</strain>
    </source>
</reference>
<keyword evidence="4" id="KW-1185">Reference proteome</keyword>
<dbReference type="InterPro" id="IPR010994">
    <property type="entry name" value="RuvA_2-like"/>
</dbReference>